<reference evidence="1 2" key="1">
    <citation type="submission" date="2021-06" db="EMBL/GenBank/DDBJ databases">
        <authorList>
            <person name="Kallberg Y."/>
            <person name="Tangrot J."/>
            <person name="Rosling A."/>
        </authorList>
    </citation>
    <scope>NUCLEOTIDE SEQUENCE [LARGE SCALE GENOMIC DNA]</scope>
    <source>
        <strain evidence="1 2">120-4 pot B 10/14</strain>
    </source>
</reference>
<dbReference type="EMBL" id="CAJVQB010067339">
    <property type="protein sequence ID" value="CAG8841923.1"/>
    <property type="molecule type" value="Genomic_DNA"/>
</dbReference>
<comment type="caution">
    <text evidence="1">The sequence shown here is derived from an EMBL/GenBank/DDBJ whole genome shotgun (WGS) entry which is preliminary data.</text>
</comment>
<dbReference type="Proteomes" id="UP000789901">
    <property type="component" value="Unassembled WGS sequence"/>
</dbReference>
<evidence type="ECO:0000313" key="2">
    <source>
        <dbReference type="Proteomes" id="UP000789901"/>
    </source>
</evidence>
<accession>A0ABN7WX17</accession>
<keyword evidence="2" id="KW-1185">Reference proteome</keyword>
<protein>
    <submittedName>
        <fullName evidence="1">2769_t:CDS:1</fullName>
    </submittedName>
</protein>
<sequence>MAKNKRLSTWLRSGVIEQNIKDTLKSTLDKLHSICPLNISRTSLRNSLHDNLYHDEAFRQNPAYKIIFNWFEASSQKTRSARPVAIFKKTRLYSSVVGQQDSSSATINNYNNNGNKRTREVSPPVKQAFSFTASEQGAVVEPLLNLVEKAIYKFLVDSESFIPLDVVKSFCAKQYPPIKPLFHGRYKANPVELLSNFKKNVRNKMAHGIVVDEKGRWSDHELQHISLLACEVVICLGSEFVLDILEETEEIEKGDKRKILRLALNEDEYLMKLWRAIKIEEKQVQIRKFIQSANLMFDV</sequence>
<proteinExistence type="predicted"/>
<organism evidence="1 2">
    <name type="scientific">Gigaspora margarita</name>
    <dbReference type="NCBI Taxonomy" id="4874"/>
    <lineage>
        <taxon>Eukaryota</taxon>
        <taxon>Fungi</taxon>
        <taxon>Fungi incertae sedis</taxon>
        <taxon>Mucoromycota</taxon>
        <taxon>Glomeromycotina</taxon>
        <taxon>Glomeromycetes</taxon>
        <taxon>Diversisporales</taxon>
        <taxon>Gigasporaceae</taxon>
        <taxon>Gigaspora</taxon>
    </lineage>
</organism>
<gene>
    <name evidence="1" type="ORF">GMARGA_LOCUS35702</name>
</gene>
<feature type="non-terminal residue" evidence="1">
    <location>
        <position position="299"/>
    </location>
</feature>
<name>A0ABN7WX17_GIGMA</name>
<evidence type="ECO:0000313" key="1">
    <source>
        <dbReference type="EMBL" id="CAG8841923.1"/>
    </source>
</evidence>